<evidence type="ECO:0000313" key="10">
    <source>
        <dbReference type="EMBL" id="PWQ98474.1"/>
    </source>
</evidence>
<keyword evidence="3" id="KW-1003">Cell membrane</keyword>
<evidence type="ECO:0000256" key="2">
    <source>
        <dbReference type="ARBA" id="ARBA00022448"/>
    </source>
</evidence>
<keyword evidence="11" id="KW-1185">Reference proteome</keyword>
<evidence type="ECO:0000256" key="7">
    <source>
        <dbReference type="ARBA" id="ARBA00023136"/>
    </source>
</evidence>
<evidence type="ECO:0000256" key="9">
    <source>
        <dbReference type="SAM" id="Phobius"/>
    </source>
</evidence>
<dbReference type="PANTHER" id="PTHR30574">
    <property type="entry name" value="INNER MEMBRANE PROTEIN YEDE"/>
    <property type="match status" value="1"/>
</dbReference>
<feature type="transmembrane region" description="Helical" evidence="9">
    <location>
        <begin position="47"/>
        <end position="68"/>
    </location>
</feature>
<dbReference type="GO" id="GO:0005886">
    <property type="term" value="C:plasma membrane"/>
    <property type="evidence" value="ECO:0007669"/>
    <property type="project" value="UniProtKB-SubCell"/>
</dbReference>
<dbReference type="AlphaFoldDB" id="A0A317CIT8"/>
<comment type="caution">
    <text evidence="10">The sequence shown here is derived from an EMBL/GenBank/DDBJ whole genome shotgun (WGS) entry which is preliminary data.</text>
</comment>
<keyword evidence="4" id="KW-0997">Cell inner membrane</keyword>
<feature type="transmembrane region" description="Helical" evidence="9">
    <location>
        <begin position="312"/>
        <end position="334"/>
    </location>
</feature>
<reference evidence="10 11" key="1">
    <citation type="submission" date="2018-05" db="EMBL/GenBank/DDBJ databases">
        <title>Leucothrix arctica sp. nov., isolated from Arctic seawater.</title>
        <authorList>
            <person name="Choi A."/>
            <person name="Baek K."/>
        </authorList>
    </citation>
    <scope>NUCLEOTIDE SEQUENCE [LARGE SCALE GENOMIC DNA]</scope>
    <source>
        <strain evidence="10 11">IMCC9719</strain>
    </source>
</reference>
<gene>
    <name evidence="10" type="ORF">DKT75_03195</name>
</gene>
<evidence type="ECO:0000256" key="8">
    <source>
        <dbReference type="ARBA" id="ARBA00035655"/>
    </source>
</evidence>
<dbReference type="OrthoDB" id="9794165at2"/>
<feature type="transmembrane region" description="Helical" evidence="9">
    <location>
        <begin position="123"/>
        <end position="146"/>
    </location>
</feature>
<keyword evidence="2" id="KW-0813">Transport</keyword>
<feature type="transmembrane region" description="Helical" evidence="9">
    <location>
        <begin position="185"/>
        <end position="203"/>
    </location>
</feature>
<evidence type="ECO:0000256" key="3">
    <source>
        <dbReference type="ARBA" id="ARBA00022475"/>
    </source>
</evidence>
<protein>
    <submittedName>
        <fullName evidence="10">Uncharacterized protein</fullName>
    </submittedName>
</protein>
<dbReference type="PANTHER" id="PTHR30574:SF1">
    <property type="entry name" value="SULPHUR TRANSPORT DOMAIN-CONTAINING PROTEIN"/>
    <property type="match status" value="1"/>
</dbReference>
<feature type="transmembrane region" description="Helical" evidence="9">
    <location>
        <begin position="88"/>
        <end position="111"/>
    </location>
</feature>
<dbReference type="Proteomes" id="UP000245506">
    <property type="component" value="Unassembled WGS sequence"/>
</dbReference>
<keyword evidence="6 9" id="KW-1133">Transmembrane helix</keyword>
<proteinExistence type="inferred from homology"/>
<dbReference type="RefSeq" id="WP_109821992.1">
    <property type="nucleotide sequence ID" value="NZ_QGKL01000011.1"/>
</dbReference>
<comment type="subcellular location">
    <subcellularLocation>
        <location evidence="1">Cell inner membrane</location>
        <topology evidence="1">Multi-pass membrane protein</topology>
    </subcellularLocation>
</comment>
<comment type="similarity">
    <text evidence="8">Belongs to the TsuA/YedE (TC 9.B.102) family.</text>
</comment>
<sequence>MEITTQVLLWAFGLAFILGVVATKTSFCTMGAVSDIINIGNTGRMRAWLFAMGLAILGVSCLSLLGYVDMSWTASNDTANPPYRAPLFAWPRHLLGGVIFGVGMTIASGCGNKTLIRIGGGNLKSVVVLLVMGVASYLMIFTNFSYDYFIGWMEPAFINLSQYGVADQGVNTIISTLGGFDSDRSLMVTAGVIGGGFVLWAFLSKDFTASFDHWLSGLVVAVVIVAAWWVTTGTLGVELLDEVEMMDERPFAVGAQSFTFVQPSAHLLRWIETGFSSQMITFALCAAAGVLSGAFVYSLVTKQFRVEWFYNVKDFVVHVIGGFLMGVGGVLAMGCTVGQAISGVSTLALGSFLTFASIVFGSALTMKIQYYGMVYEDESNILKALVSSLVDMHLLPEKLRQLQKV</sequence>
<keyword evidence="5 9" id="KW-0812">Transmembrane</keyword>
<evidence type="ECO:0000313" key="11">
    <source>
        <dbReference type="Proteomes" id="UP000245506"/>
    </source>
</evidence>
<name>A0A317CIT8_9GAMM</name>
<evidence type="ECO:0000256" key="4">
    <source>
        <dbReference type="ARBA" id="ARBA00022519"/>
    </source>
</evidence>
<feature type="transmembrane region" description="Helical" evidence="9">
    <location>
        <begin position="279"/>
        <end position="300"/>
    </location>
</feature>
<feature type="transmembrane region" description="Helical" evidence="9">
    <location>
        <begin position="340"/>
        <end position="364"/>
    </location>
</feature>
<organism evidence="10 11">
    <name type="scientific">Leucothrix arctica</name>
    <dbReference type="NCBI Taxonomy" id="1481894"/>
    <lineage>
        <taxon>Bacteria</taxon>
        <taxon>Pseudomonadati</taxon>
        <taxon>Pseudomonadota</taxon>
        <taxon>Gammaproteobacteria</taxon>
        <taxon>Thiotrichales</taxon>
        <taxon>Thiotrichaceae</taxon>
        <taxon>Leucothrix</taxon>
    </lineage>
</organism>
<evidence type="ECO:0000256" key="6">
    <source>
        <dbReference type="ARBA" id="ARBA00022989"/>
    </source>
</evidence>
<evidence type="ECO:0000256" key="5">
    <source>
        <dbReference type="ARBA" id="ARBA00022692"/>
    </source>
</evidence>
<dbReference type="EMBL" id="QGKL01000011">
    <property type="protein sequence ID" value="PWQ98474.1"/>
    <property type="molecule type" value="Genomic_DNA"/>
</dbReference>
<dbReference type="InterPro" id="IPR007272">
    <property type="entry name" value="Sulf_transp_TsuA/YedE"/>
</dbReference>
<feature type="transmembrane region" description="Helical" evidence="9">
    <location>
        <begin position="6"/>
        <end position="27"/>
    </location>
</feature>
<dbReference type="Pfam" id="PF04143">
    <property type="entry name" value="Sulf_transp"/>
    <property type="match status" value="1"/>
</dbReference>
<feature type="transmembrane region" description="Helical" evidence="9">
    <location>
        <begin position="215"/>
        <end position="237"/>
    </location>
</feature>
<keyword evidence="7 9" id="KW-0472">Membrane</keyword>
<accession>A0A317CIT8</accession>
<evidence type="ECO:0000256" key="1">
    <source>
        <dbReference type="ARBA" id="ARBA00004429"/>
    </source>
</evidence>